<sequence>MSDNLFSMISEKPEVTITHEEYQKALEDLRAQVLTAPEEGMYEEQEMWIPEWQKRLHHLMMSIAADGLKGSRLGVLPEDKPVFIKTHNTCRRWMLEAAKRVEVEKERVAREKEAAEVEA</sequence>
<dbReference type="Proteomes" id="UP000053647">
    <property type="component" value="Unassembled WGS sequence"/>
</dbReference>
<reference evidence="1 2" key="1">
    <citation type="submission" date="2014-06" db="EMBL/GenBank/DDBJ databases">
        <authorList>
            <consortium name="DOE Joint Genome Institute"/>
            <person name="Kuo A."/>
            <person name="Kohler A."/>
            <person name="Nagy L.G."/>
            <person name="Floudas D."/>
            <person name="Copeland A."/>
            <person name="Barry K.W."/>
            <person name="Cichocki N."/>
            <person name="Veneault-Fourrey C."/>
            <person name="LaButti K."/>
            <person name="Lindquist E.A."/>
            <person name="Lipzen A."/>
            <person name="Lundell T."/>
            <person name="Morin E."/>
            <person name="Murat C."/>
            <person name="Sun H."/>
            <person name="Tunlid A."/>
            <person name="Henrissat B."/>
            <person name="Grigoriev I.V."/>
            <person name="Hibbett D.S."/>
            <person name="Martin F."/>
            <person name="Nordberg H.P."/>
            <person name="Cantor M.N."/>
            <person name="Hua S.X."/>
        </authorList>
    </citation>
    <scope>NUCLEOTIDE SEQUENCE [LARGE SCALE GENOMIC DNA]</scope>
    <source>
        <strain evidence="1 2">ATCC 200175</strain>
    </source>
</reference>
<evidence type="ECO:0000313" key="2">
    <source>
        <dbReference type="Proteomes" id="UP000053647"/>
    </source>
</evidence>
<protein>
    <submittedName>
        <fullName evidence="1">Unplaced genomic scaffold PAXINscaffold_707, whole genome shotgun sequence</fullName>
    </submittedName>
</protein>
<keyword evidence="2" id="KW-1185">Reference proteome</keyword>
<dbReference type="EMBL" id="KN820029">
    <property type="protein sequence ID" value="KIJ07074.1"/>
    <property type="molecule type" value="Genomic_DNA"/>
</dbReference>
<dbReference type="OrthoDB" id="2691089at2759"/>
<name>A0A0C9SN03_PAXIN</name>
<accession>A0A0C9SN03</accession>
<gene>
    <name evidence="1" type="ORF">PAXINDRAFT_19720</name>
</gene>
<dbReference type="HOGENOM" id="CLU_2062222_0_0_1"/>
<dbReference type="AlphaFoldDB" id="A0A0C9SN03"/>
<evidence type="ECO:0000313" key="1">
    <source>
        <dbReference type="EMBL" id="KIJ07074.1"/>
    </source>
</evidence>
<organism evidence="1 2">
    <name type="scientific">Paxillus involutus ATCC 200175</name>
    <dbReference type="NCBI Taxonomy" id="664439"/>
    <lineage>
        <taxon>Eukaryota</taxon>
        <taxon>Fungi</taxon>
        <taxon>Dikarya</taxon>
        <taxon>Basidiomycota</taxon>
        <taxon>Agaricomycotina</taxon>
        <taxon>Agaricomycetes</taxon>
        <taxon>Agaricomycetidae</taxon>
        <taxon>Boletales</taxon>
        <taxon>Paxilineae</taxon>
        <taxon>Paxillaceae</taxon>
        <taxon>Paxillus</taxon>
    </lineage>
</organism>
<proteinExistence type="predicted"/>
<reference evidence="2" key="2">
    <citation type="submission" date="2015-01" db="EMBL/GenBank/DDBJ databases">
        <title>Evolutionary Origins and Diversification of the Mycorrhizal Mutualists.</title>
        <authorList>
            <consortium name="DOE Joint Genome Institute"/>
            <consortium name="Mycorrhizal Genomics Consortium"/>
            <person name="Kohler A."/>
            <person name="Kuo A."/>
            <person name="Nagy L.G."/>
            <person name="Floudas D."/>
            <person name="Copeland A."/>
            <person name="Barry K.W."/>
            <person name="Cichocki N."/>
            <person name="Veneault-Fourrey C."/>
            <person name="LaButti K."/>
            <person name="Lindquist E.A."/>
            <person name="Lipzen A."/>
            <person name="Lundell T."/>
            <person name="Morin E."/>
            <person name="Murat C."/>
            <person name="Riley R."/>
            <person name="Ohm R."/>
            <person name="Sun H."/>
            <person name="Tunlid A."/>
            <person name="Henrissat B."/>
            <person name="Grigoriev I.V."/>
            <person name="Hibbett D.S."/>
            <person name="Martin F."/>
        </authorList>
    </citation>
    <scope>NUCLEOTIDE SEQUENCE [LARGE SCALE GENOMIC DNA]</scope>
    <source>
        <strain evidence="2">ATCC 200175</strain>
    </source>
</reference>